<evidence type="ECO:0000256" key="8">
    <source>
        <dbReference type="ARBA" id="ARBA00026057"/>
    </source>
</evidence>
<evidence type="ECO:0000256" key="4">
    <source>
        <dbReference type="ARBA" id="ARBA00022741"/>
    </source>
</evidence>
<dbReference type="InterPro" id="IPR036628">
    <property type="entry name" value="Clp_N_dom_sf"/>
</dbReference>
<dbReference type="InterPro" id="IPR004176">
    <property type="entry name" value="Clp_R_N"/>
</dbReference>
<dbReference type="Gene3D" id="1.10.8.60">
    <property type="match status" value="1"/>
</dbReference>
<dbReference type="PANTHER" id="PTHR11638">
    <property type="entry name" value="ATP-DEPENDENT CLP PROTEASE"/>
    <property type="match status" value="1"/>
</dbReference>
<evidence type="ECO:0000256" key="11">
    <source>
        <dbReference type="RuleBase" id="RU362034"/>
    </source>
</evidence>
<sequence length="854" mass="94738">MRIDRLTSKLQLALSDAQSLAVGLDHAAIEPLHLMQALLDQQGGSIRPLLMQVGFDVAGLRKALTKELDQLAKIQNPTGDVNLSQDLARLLNQADRLSQQKGDQFISSELVLLAAMDESTRLGKLLLGQGVSKKALENAIANLRGGEAVNDPNAEEARQALDKYCIDLTKRAEDGKLDPVIGRDDEIRRTIQVLQRRTKNNPVLIGEPGVGKTAIAEGLAQRIVNGEVPDGLRDKRLLALDMGALIAGAKFRGEFEERLKAVLNELAKQEGRIILFIDELHTMVGAGKAEGAMDAGNMLKPSLARGELHCVGATTLDEYRQYIEKDAALERRFQKVLVDEPSEEDTIAILRGLKERYEVHHKVAITDGAIIAAARLSHRYISDRQLPDKAIDLVDEAASRIRMEIDSKPEVLDRLERRMIQFKVEAQALKKEDDEAAIKRLAKLNEDIARLEREYADLEDIWKSEKAEVQGSAQIQEKIEQARQELEAARRKGDLNRMAELQYGVIPDLERSLQMVDQHGKTENQLLRSKVTEEEIAEVVSKWTGIPVAKMLEGERDKLLKMEGLLHQRVIGQDEAVVAVANAVRRSRAGLSDPNRPSGSFLFLGPTGVGKTELCKALAEFLFDTEEALVRIDMSEFMEKHSVARLIGAPPGYVGYEEGGYLTEAVRRKPYSVVLLDEVEKAHPDVFNILLQVLEDGRLTDSHGRTVDFKNCVLVMTSNLGSAQIQELVGDRDAQRAAVMDAVGSHFRPEFVNRIDEVVVFEPLAREQIAGIAQIQLGRLRQRLAERELSLELSEEALDKLIAVGYDPVYGARPLKRAIQRWVENPLAQLILSGRFAPGSSVSAKVEGEEIVFA</sequence>
<keyword evidence="11" id="KW-0963">Cytoplasm</keyword>
<comment type="function">
    <text evidence="11">Part of a stress-induced multi-chaperone system, it is involved in the recovery of the cell from heat-induced damage, in cooperation with DnaK, DnaJ and GrpE.</text>
</comment>
<dbReference type="EMBL" id="CP137892">
    <property type="protein sequence ID" value="WPC04395.1"/>
    <property type="molecule type" value="Genomic_DNA"/>
</dbReference>
<dbReference type="InterPro" id="IPR019489">
    <property type="entry name" value="Clp_ATPase_C"/>
</dbReference>
<reference evidence="13 14" key="1">
    <citation type="submission" date="2023-11" db="EMBL/GenBank/DDBJ databases">
        <title>Complete genome of Pseudomonas benzenivorans BA3361.</title>
        <authorList>
            <person name="Shin S.Y."/>
            <person name="Song J."/>
            <person name="Kang H."/>
        </authorList>
    </citation>
    <scope>NUCLEOTIDE SEQUENCE [LARGE SCALE GENOMIC DNA]</scope>
    <source>
        <strain evidence="13 14">HNIBRBA3361</strain>
    </source>
</reference>
<dbReference type="Pfam" id="PF10431">
    <property type="entry name" value="ClpB_D2-small"/>
    <property type="match status" value="1"/>
</dbReference>
<dbReference type="InterPro" id="IPR050130">
    <property type="entry name" value="ClpA_ClpB"/>
</dbReference>
<dbReference type="InterPro" id="IPR028299">
    <property type="entry name" value="ClpA/B_CS2"/>
</dbReference>
<dbReference type="PANTHER" id="PTHR11638:SF18">
    <property type="entry name" value="HEAT SHOCK PROTEIN 104"/>
    <property type="match status" value="1"/>
</dbReference>
<comment type="subcellular location">
    <subcellularLocation>
        <location evidence="11">Cytoplasm</location>
    </subcellularLocation>
</comment>
<dbReference type="InterPro" id="IPR017730">
    <property type="entry name" value="Chaperonin_ClpB"/>
</dbReference>
<comment type="similarity">
    <text evidence="1 10">Belongs to the ClpA/ClpB family.</text>
</comment>
<dbReference type="PROSITE" id="PS00870">
    <property type="entry name" value="CLPAB_1"/>
    <property type="match status" value="1"/>
</dbReference>
<dbReference type="Pfam" id="PF00004">
    <property type="entry name" value="AAA"/>
    <property type="match status" value="1"/>
</dbReference>
<dbReference type="Pfam" id="PF17871">
    <property type="entry name" value="AAA_lid_9"/>
    <property type="match status" value="1"/>
</dbReference>
<evidence type="ECO:0000256" key="9">
    <source>
        <dbReference type="PROSITE-ProRule" id="PRU01251"/>
    </source>
</evidence>
<organism evidence="13 14">
    <name type="scientific">Pseudomonas benzenivorans</name>
    <dbReference type="NCBI Taxonomy" id="556533"/>
    <lineage>
        <taxon>Bacteria</taxon>
        <taxon>Pseudomonadati</taxon>
        <taxon>Pseudomonadota</taxon>
        <taxon>Gammaproteobacteria</taxon>
        <taxon>Pseudomonadales</taxon>
        <taxon>Pseudomonadaceae</taxon>
        <taxon>Pseudomonas</taxon>
    </lineage>
</organism>
<dbReference type="PROSITE" id="PS51903">
    <property type="entry name" value="CLP_R"/>
    <property type="match status" value="1"/>
</dbReference>
<protein>
    <recommendedName>
        <fullName evidence="2 11">Chaperone protein ClpB</fullName>
    </recommendedName>
</protein>
<comment type="subunit">
    <text evidence="8">Homohexamer. The oligomerization is ATP-dependent.</text>
</comment>
<evidence type="ECO:0000313" key="14">
    <source>
        <dbReference type="Proteomes" id="UP001305928"/>
    </source>
</evidence>
<name>A0ABZ0PTC3_9PSED</name>
<feature type="domain" description="Clp R" evidence="12">
    <location>
        <begin position="3"/>
        <end position="146"/>
    </location>
</feature>
<evidence type="ECO:0000256" key="1">
    <source>
        <dbReference type="ARBA" id="ARBA00008675"/>
    </source>
</evidence>
<dbReference type="SUPFAM" id="SSF52540">
    <property type="entry name" value="P-loop containing nucleoside triphosphate hydrolases"/>
    <property type="match status" value="2"/>
</dbReference>
<evidence type="ECO:0000256" key="5">
    <source>
        <dbReference type="ARBA" id="ARBA00022840"/>
    </source>
</evidence>
<dbReference type="InterPro" id="IPR003593">
    <property type="entry name" value="AAA+_ATPase"/>
</dbReference>
<keyword evidence="11" id="KW-0346">Stress response</keyword>
<keyword evidence="14" id="KW-1185">Reference proteome</keyword>
<dbReference type="SMART" id="SM00382">
    <property type="entry name" value="AAA"/>
    <property type="match status" value="2"/>
</dbReference>
<dbReference type="InterPro" id="IPR041546">
    <property type="entry name" value="ClpA/ClpB_AAA_lid"/>
</dbReference>
<feature type="coiled-coil region" evidence="11">
    <location>
        <begin position="412"/>
        <end position="492"/>
    </location>
</feature>
<evidence type="ECO:0000313" key="13">
    <source>
        <dbReference type="EMBL" id="WPC04395.1"/>
    </source>
</evidence>
<dbReference type="CDD" id="cd00009">
    <property type="entry name" value="AAA"/>
    <property type="match status" value="1"/>
</dbReference>
<dbReference type="RefSeq" id="WP_318643462.1">
    <property type="nucleotide sequence ID" value="NZ_CP137892.1"/>
</dbReference>
<dbReference type="InterPro" id="IPR003959">
    <property type="entry name" value="ATPase_AAA_core"/>
</dbReference>
<evidence type="ECO:0000256" key="7">
    <source>
        <dbReference type="ARBA" id="ARBA00023186"/>
    </source>
</evidence>
<keyword evidence="4 10" id="KW-0547">Nucleotide-binding</keyword>
<dbReference type="InterPro" id="IPR001270">
    <property type="entry name" value="ClpA/B"/>
</dbReference>
<proteinExistence type="inferred from homology"/>
<dbReference type="PROSITE" id="PS00871">
    <property type="entry name" value="CLPAB_2"/>
    <property type="match status" value="1"/>
</dbReference>
<evidence type="ECO:0000256" key="6">
    <source>
        <dbReference type="ARBA" id="ARBA00023054"/>
    </source>
</evidence>
<dbReference type="Proteomes" id="UP001305928">
    <property type="component" value="Chromosome"/>
</dbReference>
<dbReference type="Pfam" id="PF07724">
    <property type="entry name" value="AAA_2"/>
    <property type="match status" value="1"/>
</dbReference>
<dbReference type="Gene3D" id="3.40.50.300">
    <property type="entry name" value="P-loop containing nucleotide triphosphate hydrolases"/>
    <property type="match status" value="3"/>
</dbReference>
<dbReference type="SUPFAM" id="SSF81923">
    <property type="entry name" value="Double Clp-N motif"/>
    <property type="match status" value="1"/>
</dbReference>
<gene>
    <name evidence="11 13" type="primary">clpB</name>
    <name evidence="13" type="ORF">SBP02_16730</name>
</gene>
<dbReference type="Pfam" id="PF02861">
    <property type="entry name" value="Clp_N"/>
    <property type="match status" value="1"/>
</dbReference>
<dbReference type="InterPro" id="IPR027417">
    <property type="entry name" value="P-loop_NTPase"/>
</dbReference>
<dbReference type="PRINTS" id="PR00300">
    <property type="entry name" value="CLPPROTEASEA"/>
</dbReference>
<evidence type="ECO:0000259" key="12">
    <source>
        <dbReference type="PROSITE" id="PS51903"/>
    </source>
</evidence>
<keyword evidence="6 11" id="KW-0175">Coiled coil</keyword>
<keyword evidence="3 9" id="KW-0677">Repeat</keyword>
<accession>A0ABZ0PTC3</accession>
<comment type="subunit">
    <text evidence="11">Homohexamer; The oligomerization is ATP-dependent.</text>
</comment>
<dbReference type="Gene3D" id="1.10.1780.10">
    <property type="entry name" value="Clp, N-terminal domain"/>
    <property type="match status" value="1"/>
</dbReference>
<evidence type="ECO:0000256" key="10">
    <source>
        <dbReference type="RuleBase" id="RU004432"/>
    </source>
</evidence>
<dbReference type="NCBIfam" id="NF008118">
    <property type="entry name" value="PRK10865.1"/>
    <property type="match status" value="1"/>
</dbReference>
<evidence type="ECO:0000256" key="2">
    <source>
        <dbReference type="ARBA" id="ARBA00017574"/>
    </source>
</evidence>
<keyword evidence="5 10" id="KW-0067">ATP-binding</keyword>
<dbReference type="InterPro" id="IPR018368">
    <property type="entry name" value="ClpA/B_CS1"/>
</dbReference>
<evidence type="ECO:0000256" key="3">
    <source>
        <dbReference type="ARBA" id="ARBA00022737"/>
    </source>
</evidence>
<dbReference type="NCBIfam" id="TIGR03346">
    <property type="entry name" value="chaperone_ClpB"/>
    <property type="match status" value="1"/>
</dbReference>
<dbReference type="CDD" id="cd19499">
    <property type="entry name" value="RecA-like_ClpB_Hsp104-like"/>
    <property type="match status" value="1"/>
</dbReference>
<dbReference type="SMART" id="SM01086">
    <property type="entry name" value="ClpB_D2-small"/>
    <property type="match status" value="1"/>
</dbReference>
<keyword evidence="7 10" id="KW-0143">Chaperone</keyword>